<protein>
    <submittedName>
        <fullName evidence="1">Uncharacterized protein</fullName>
    </submittedName>
</protein>
<accession>A0A6A3GS88</accession>
<organism evidence="1 2">
    <name type="scientific">Phytophthora fragariae</name>
    <dbReference type="NCBI Taxonomy" id="53985"/>
    <lineage>
        <taxon>Eukaryota</taxon>
        <taxon>Sar</taxon>
        <taxon>Stramenopiles</taxon>
        <taxon>Oomycota</taxon>
        <taxon>Peronosporomycetes</taxon>
        <taxon>Peronosporales</taxon>
        <taxon>Peronosporaceae</taxon>
        <taxon>Phytophthora</taxon>
    </lineage>
</organism>
<gene>
    <name evidence="1" type="ORF">PF011_g30386</name>
</gene>
<dbReference type="Proteomes" id="UP000460718">
    <property type="component" value="Unassembled WGS sequence"/>
</dbReference>
<proteinExistence type="predicted"/>
<reference evidence="1 2" key="1">
    <citation type="submission" date="2018-09" db="EMBL/GenBank/DDBJ databases">
        <title>Genomic investigation of the strawberry pathogen Phytophthora fragariae indicates pathogenicity is determined by transcriptional variation in three key races.</title>
        <authorList>
            <person name="Adams T.M."/>
            <person name="Armitage A.D."/>
            <person name="Sobczyk M.K."/>
            <person name="Bates H.J."/>
            <person name="Dunwell J.M."/>
            <person name="Nellist C.F."/>
            <person name="Harrison R.J."/>
        </authorList>
    </citation>
    <scope>NUCLEOTIDE SEQUENCE [LARGE SCALE GENOMIC DNA]</scope>
    <source>
        <strain evidence="1 2">SCRP245</strain>
    </source>
</reference>
<sequence>MDQLLEVVNAASSLALVHVPKENSVMKVFRTAVQEAYKDMKSV</sequence>
<dbReference type="EMBL" id="QXFW01006310">
    <property type="protein sequence ID" value="KAE8959558.1"/>
    <property type="molecule type" value="Genomic_DNA"/>
</dbReference>
<comment type="caution">
    <text evidence="1">The sequence shown here is derived from an EMBL/GenBank/DDBJ whole genome shotgun (WGS) entry which is preliminary data.</text>
</comment>
<evidence type="ECO:0000313" key="1">
    <source>
        <dbReference type="EMBL" id="KAE8959558.1"/>
    </source>
</evidence>
<dbReference type="AlphaFoldDB" id="A0A6A3GS88"/>
<name>A0A6A3GS88_9STRA</name>
<evidence type="ECO:0000313" key="2">
    <source>
        <dbReference type="Proteomes" id="UP000460718"/>
    </source>
</evidence>